<reference evidence="6" key="1">
    <citation type="submission" date="2019-11" db="EMBL/GenBank/DDBJ databases">
        <title>Genomic insights into an expanded diversity of filamentous marine cyanobacteria reveals the extraordinary biosynthetic potential of Moorea and Okeania.</title>
        <authorList>
            <person name="Ferreira Leao T."/>
            <person name="Wang M."/>
            <person name="Moss N."/>
            <person name="Da Silva R."/>
            <person name="Sanders J."/>
            <person name="Nurk S."/>
            <person name="Gurevich A."/>
            <person name="Humphrey G."/>
            <person name="Reher R."/>
            <person name="Zhu Q."/>
            <person name="Belda-Ferre P."/>
            <person name="Glukhov E."/>
            <person name="Rex R."/>
            <person name="Dorrestein P.C."/>
            <person name="Knight R."/>
            <person name="Pevzner P."/>
            <person name="Gerwick W.H."/>
            <person name="Gerwick L."/>
        </authorList>
    </citation>
    <scope>NUCLEOTIDE SEQUENCE</scope>
    <source>
        <strain evidence="6">SIO1C4</strain>
    </source>
</reference>
<dbReference type="InterPro" id="IPR001680">
    <property type="entry name" value="WD40_rpt"/>
</dbReference>
<feature type="repeat" description="WD" evidence="3">
    <location>
        <begin position="889"/>
        <end position="930"/>
    </location>
</feature>
<feature type="repeat" description="WD" evidence="3">
    <location>
        <begin position="807"/>
        <end position="848"/>
    </location>
</feature>
<name>A0A6B3N6T5_9CYAN</name>
<dbReference type="Pfam" id="PF23389">
    <property type="entry name" value="Beta-prop_WDR19_1st"/>
    <property type="match status" value="1"/>
</dbReference>
<feature type="domain" description="TIR" evidence="5">
    <location>
        <begin position="234"/>
        <end position="361"/>
    </location>
</feature>
<evidence type="ECO:0000256" key="2">
    <source>
        <dbReference type="ARBA" id="ARBA00022737"/>
    </source>
</evidence>
<dbReference type="InterPro" id="IPR011047">
    <property type="entry name" value="Quinoprotein_ADH-like_sf"/>
</dbReference>
<dbReference type="GO" id="GO:0007165">
    <property type="term" value="P:signal transduction"/>
    <property type="evidence" value="ECO:0007669"/>
    <property type="project" value="InterPro"/>
</dbReference>
<dbReference type="EMBL" id="JAAHFQ010000018">
    <property type="protein sequence ID" value="NER26332.1"/>
    <property type="molecule type" value="Genomic_DNA"/>
</dbReference>
<dbReference type="SUPFAM" id="SSF101908">
    <property type="entry name" value="Putative isomerase YbhE"/>
    <property type="match status" value="1"/>
</dbReference>
<dbReference type="SMART" id="SM00255">
    <property type="entry name" value="TIR"/>
    <property type="match status" value="2"/>
</dbReference>
<feature type="repeat" description="WD" evidence="3">
    <location>
        <begin position="848"/>
        <end position="889"/>
    </location>
</feature>
<dbReference type="InterPro" id="IPR035897">
    <property type="entry name" value="Toll_tir_struct_dom_sf"/>
</dbReference>
<dbReference type="Gene3D" id="2.130.10.10">
    <property type="entry name" value="YVTN repeat-like/Quinoprotein amine dehydrogenase"/>
    <property type="match status" value="6"/>
</dbReference>
<feature type="repeat" description="WD" evidence="3">
    <location>
        <begin position="1176"/>
        <end position="1210"/>
    </location>
</feature>
<accession>A0A6B3N6T5</accession>
<dbReference type="PANTHER" id="PTHR19848:SF8">
    <property type="entry name" value="F-BOX AND WD REPEAT DOMAIN CONTAINING 7"/>
    <property type="match status" value="1"/>
</dbReference>
<dbReference type="PROSITE" id="PS50104">
    <property type="entry name" value="TIR"/>
    <property type="match status" value="3"/>
</dbReference>
<feature type="repeat" description="WD" evidence="3">
    <location>
        <begin position="1217"/>
        <end position="1251"/>
    </location>
</feature>
<keyword evidence="4" id="KW-0175">Coiled coil</keyword>
<dbReference type="PROSITE" id="PS00678">
    <property type="entry name" value="WD_REPEATS_1"/>
    <property type="match status" value="15"/>
</dbReference>
<evidence type="ECO:0000256" key="3">
    <source>
        <dbReference type="PROSITE-ProRule" id="PRU00221"/>
    </source>
</evidence>
<dbReference type="SMART" id="SM00320">
    <property type="entry name" value="WD40"/>
    <property type="match status" value="16"/>
</dbReference>
<feature type="repeat" description="WD" evidence="3">
    <location>
        <begin position="1299"/>
        <end position="1333"/>
    </location>
</feature>
<dbReference type="InterPro" id="IPR019775">
    <property type="entry name" value="WD40_repeat_CS"/>
</dbReference>
<feature type="repeat" description="WD" evidence="3">
    <location>
        <begin position="1340"/>
        <end position="1381"/>
    </location>
</feature>
<feature type="repeat" description="WD" evidence="3">
    <location>
        <begin position="1381"/>
        <end position="1414"/>
    </location>
</feature>
<dbReference type="Pfam" id="PF13676">
    <property type="entry name" value="TIR_2"/>
    <property type="match status" value="3"/>
</dbReference>
<dbReference type="InterPro" id="IPR020472">
    <property type="entry name" value="WD40_PAC1"/>
</dbReference>
<proteinExistence type="predicted"/>
<keyword evidence="2" id="KW-0677">Repeat</keyword>
<dbReference type="PANTHER" id="PTHR19848">
    <property type="entry name" value="WD40 REPEAT PROTEIN"/>
    <property type="match status" value="1"/>
</dbReference>
<organism evidence="6">
    <name type="scientific">Symploca sp. SIO1C4</name>
    <dbReference type="NCBI Taxonomy" id="2607765"/>
    <lineage>
        <taxon>Bacteria</taxon>
        <taxon>Bacillati</taxon>
        <taxon>Cyanobacteriota</taxon>
        <taxon>Cyanophyceae</taxon>
        <taxon>Coleofasciculales</taxon>
        <taxon>Coleofasciculaceae</taxon>
        <taxon>Symploca</taxon>
    </lineage>
</organism>
<dbReference type="Gene3D" id="3.40.50.10140">
    <property type="entry name" value="Toll/interleukin-1 receptor homology (TIR) domain"/>
    <property type="match status" value="3"/>
</dbReference>
<dbReference type="InterPro" id="IPR000157">
    <property type="entry name" value="TIR_dom"/>
</dbReference>
<feature type="domain" description="TIR" evidence="5">
    <location>
        <begin position="436"/>
        <end position="565"/>
    </location>
</feature>
<feature type="repeat" description="WD" evidence="3">
    <location>
        <begin position="1094"/>
        <end position="1135"/>
    </location>
</feature>
<feature type="repeat" description="WD" evidence="3">
    <location>
        <begin position="766"/>
        <end position="800"/>
    </location>
</feature>
<feature type="repeat" description="WD" evidence="3">
    <location>
        <begin position="1135"/>
        <end position="1169"/>
    </location>
</feature>
<protein>
    <submittedName>
        <fullName evidence="6">TIR domain-containing protein</fullName>
    </submittedName>
</protein>
<dbReference type="SUPFAM" id="SSF50998">
    <property type="entry name" value="Quinoprotein alcohol dehydrogenase-like"/>
    <property type="match status" value="1"/>
</dbReference>
<evidence type="ECO:0000256" key="4">
    <source>
        <dbReference type="SAM" id="Coils"/>
    </source>
</evidence>
<dbReference type="InterPro" id="IPR057855">
    <property type="entry name" value="Beta-prop_WDR19_1st"/>
</dbReference>
<dbReference type="SUPFAM" id="SSF50960">
    <property type="entry name" value="TolB, C-terminal domain"/>
    <property type="match status" value="1"/>
</dbReference>
<feature type="repeat" description="WD" evidence="3">
    <location>
        <begin position="1053"/>
        <end position="1087"/>
    </location>
</feature>
<sequence>MPNLFDAFISYGRADSKAFATNLHHRLLEAGLKIWFDQNDIPLGVDFQNQIDDGIEKSHNFLFIIAPHSVNSAYCLKEIELAIKLRKRIIPLLHVEAISRETWKSRFPQGTEEAWQEYKAKGKHTVFQNMHSTISKINWVYFREEIDNFEQSLSDLIELFACHRDYVEQHTQLLAKATEWERNKKQTSCLLIGEERQQGQAWLKKHFQDEQAPCVPTDLHCEYITESIKNANNLMSEVLISYADDDRGTMEKIRKSLRRESITVWTNRTDIQTGEDFSEAIKRGIEQTDNLVYLLSPASVTSTYCQQELDLAVSLNKRIIPVLVYETDPKLIPDVMRQLQYIDLTDNVKEEGYQLDESQLLRIINQEQAYYNEHKIFLTKALKWKRQNENPSILLRGYNLRSAETWLKVAKKRKQHLPTSLQEEFITQSLRQPPLESLDVFISYSRADSDLARKLNEELQLQGKTTWFDQESIASGSDFQQEIYQGIKVCDNFLFIISPRSVNSPYCADEVEYAASLNKRFVTVLHRQVNTADLHPQLAKVQWIDFNQHNRDFNANFHQLVRTLDTDRGHLRSHSKWLQRALEWGQKGKTADLLLRGSEFLIAQNWLEETEQQHKQPAANPLQKEFIEASQKAIEAAEEEEKRRQVEILSLQEARLAQQKKSLAAISMLLVASVGVSIFAFTQWKLAEKATQRALKVIEDQIKALGQVSLLLAKSNQEFDALVEAIRAGGLLKKNVNTVKPELESPILSILQAEIYREGFKERNRLIGHTDKVYKLAFSPDGKTLATGSFDNTVKLWNLQGEDLDTLRGHTSVVIDLAFSPDGKTLASASSDRTVKLWNLQGEELHTLTWDTGWFYKLAFSPDGKTLASASDKGTVKLWNLQGEELHTLTGHTGSVDKLAFSPDGKTLATGSSDQTVKLWNLQGEELHTLTGHTDLVSDLAFSPDGKTLATGSSDQTVKLWNLQGEEIKTLSGHEDWVRDLAFSPDGKTLASASSDRTVKLWNLQGEELHTLTGHTGKVSDLAFSPDGKTLASASSDQTVKLWNLQGEELHTLTGHTGEVSDLAFSPDGKTLASASSDQTVKLWNLQGKEFHTLTGHTGEVSDLALSPDGKTLASASSDQTVKLWNLQGEELHTLTGHTGWVFNVTFSPDGKTLASASSDQTVKLWNLQGKELHTLRGHQSSVADLAFSPDGKTLASASSDQTVKLWNLQGKELHTLRGHQSSVADLAFSPDGKTLASASSDRTVKLWNLQGKELHTLRGHQSSVADLAFSPDGKTLASASSDQTVKLWNLQGKELHTLRGHKSLVSDLAFSPDGKTLASASSDRTAKLWNLQGKELHTLRGHQSSVADLAFSPDGKTLATGSFDNTVKLWNLQGEEIKTLSGHEDWVRDLAFSPDGKTLVSASEDQTVILWNLTDFTLDLLMQDACAWVGDYLQHNAPESDKALCDGINEGRSLKAGGRK</sequence>
<feature type="repeat" description="WD" evidence="3">
    <location>
        <begin position="1258"/>
        <end position="1292"/>
    </location>
</feature>
<evidence type="ECO:0000313" key="6">
    <source>
        <dbReference type="EMBL" id="NER26332.1"/>
    </source>
</evidence>
<keyword evidence="1 3" id="KW-0853">WD repeat</keyword>
<dbReference type="Pfam" id="PF00400">
    <property type="entry name" value="WD40"/>
    <property type="match status" value="11"/>
</dbReference>
<dbReference type="CDD" id="cd00200">
    <property type="entry name" value="WD40"/>
    <property type="match status" value="3"/>
</dbReference>
<feature type="repeat" description="WD" evidence="3">
    <location>
        <begin position="930"/>
        <end position="971"/>
    </location>
</feature>
<feature type="repeat" description="WD" evidence="3">
    <location>
        <begin position="971"/>
        <end position="1012"/>
    </location>
</feature>
<feature type="repeat" description="WD" evidence="3">
    <location>
        <begin position="1012"/>
        <end position="1053"/>
    </location>
</feature>
<dbReference type="PRINTS" id="PR00320">
    <property type="entry name" value="GPROTEINBRPT"/>
</dbReference>
<evidence type="ECO:0000259" key="5">
    <source>
        <dbReference type="PROSITE" id="PS50104"/>
    </source>
</evidence>
<dbReference type="PROSITE" id="PS50082">
    <property type="entry name" value="WD_REPEATS_2"/>
    <property type="match status" value="16"/>
</dbReference>
<dbReference type="PROSITE" id="PS50294">
    <property type="entry name" value="WD_REPEATS_REGION"/>
    <property type="match status" value="16"/>
</dbReference>
<evidence type="ECO:0000256" key="1">
    <source>
        <dbReference type="ARBA" id="ARBA00022574"/>
    </source>
</evidence>
<dbReference type="SUPFAM" id="SSF52200">
    <property type="entry name" value="Toll/Interleukin receptor TIR domain"/>
    <property type="match status" value="3"/>
</dbReference>
<dbReference type="InterPro" id="IPR015943">
    <property type="entry name" value="WD40/YVTN_repeat-like_dom_sf"/>
</dbReference>
<feature type="domain" description="TIR" evidence="5">
    <location>
        <begin position="3"/>
        <end position="130"/>
    </location>
</feature>
<comment type="caution">
    <text evidence="6">The sequence shown here is derived from an EMBL/GenBank/DDBJ whole genome shotgun (WGS) entry which is preliminary data.</text>
</comment>
<gene>
    <name evidence="6" type="ORF">F6J89_01395</name>
</gene>
<feature type="coiled-coil region" evidence="4">
    <location>
        <begin position="627"/>
        <end position="654"/>
    </location>
</feature>